<evidence type="ECO:0000259" key="1">
    <source>
        <dbReference type="Pfam" id="PF19289"/>
    </source>
</evidence>
<dbReference type="OrthoDB" id="9763230at2"/>
<keyword evidence="4" id="KW-1185">Reference proteome</keyword>
<dbReference type="InterPro" id="IPR045570">
    <property type="entry name" value="Metalloprtase-TldD/E_cen_dom"/>
</dbReference>
<dbReference type="GO" id="GO:0008237">
    <property type="term" value="F:metallopeptidase activity"/>
    <property type="evidence" value="ECO:0007669"/>
    <property type="project" value="InterPro"/>
</dbReference>
<keyword evidence="3" id="KW-0378">Hydrolase</keyword>
<organism evidence="3 4">
    <name type="scientific">Chitinophaga costaii</name>
    <dbReference type="NCBI Taxonomy" id="1335309"/>
    <lineage>
        <taxon>Bacteria</taxon>
        <taxon>Pseudomonadati</taxon>
        <taxon>Bacteroidota</taxon>
        <taxon>Chitinophagia</taxon>
        <taxon>Chitinophagales</taxon>
        <taxon>Chitinophagaceae</taxon>
        <taxon>Chitinophaga</taxon>
    </lineage>
</organism>
<dbReference type="InterPro" id="IPR045569">
    <property type="entry name" value="Metalloprtase-TldD/E_C"/>
</dbReference>
<dbReference type="InterPro" id="IPR035068">
    <property type="entry name" value="TldD/PmbA_N"/>
</dbReference>
<dbReference type="Gene3D" id="3.30.2290.10">
    <property type="entry name" value="PmbA/TldD superfamily"/>
    <property type="match status" value="1"/>
</dbReference>
<dbReference type="RefSeq" id="WP_089714089.1">
    <property type="nucleotide sequence ID" value="NZ_FMAR01000013.1"/>
</dbReference>
<dbReference type="PANTHER" id="PTHR43666:SF1">
    <property type="entry name" value="CONSERVED PROTEIN"/>
    <property type="match status" value="1"/>
</dbReference>
<keyword evidence="3" id="KW-0645">Protease</keyword>
<dbReference type="STRING" id="1335309.GA0116948_11338"/>
<dbReference type="SUPFAM" id="SSF111283">
    <property type="entry name" value="Putative modulator of DNA gyrase, PmbA/TldD"/>
    <property type="match status" value="1"/>
</dbReference>
<proteinExistence type="predicted"/>
<dbReference type="InterPro" id="IPR036059">
    <property type="entry name" value="TldD/PmbA_sf"/>
</dbReference>
<evidence type="ECO:0000259" key="2">
    <source>
        <dbReference type="Pfam" id="PF19290"/>
    </source>
</evidence>
<name>A0A1C4FBQ5_9BACT</name>
<reference evidence="3 4" key="1">
    <citation type="submission" date="2016-08" db="EMBL/GenBank/DDBJ databases">
        <authorList>
            <person name="Seilhamer J.J."/>
        </authorList>
    </citation>
    <scope>NUCLEOTIDE SEQUENCE [LARGE SCALE GENOMIC DNA]</scope>
    <source>
        <strain evidence="3 4">A37T2</strain>
    </source>
</reference>
<accession>A0A1C4FBQ5</accession>
<evidence type="ECO:0000313" key="4">
    <source>
        <dbReference type="Proteomes" id="UP000242818"/>
    </source>
</evidence>
<dbReference type="Proteomes" id="UP000242818">
    <property type="component" value="Unassembled WGS sequence"/>
</dbReference>
<feature type="domain" description="Metalloprotease TldD/E central" evidence="2">
    <location>
        <begin position="144"/>
        <end position="213"/>
    </location>
</feature>
<sequence length="444" mass="48506">MPILSKEQAETLLKKVLHYSTADECQVSLYGSDAGNIRYARNAASTSGGVSLTQLAVSSTFGKRNGIATINEYDDASLEKVVRRAEELAKLAPENPEYISILGPQEYADSVTFVPATAAVDPKYRADAVQQSLQISKDNKLTTAGFLENSTGFNALMNSKGLFAYNAATNINFNVTMRTADGQGSGYATKGYNDASKLDVAAVSRYAASKATSAANAKAIEPGKYTVILEPAAGIVLLENLYFGLDARQADEGRSFLSKTGGKTRLGEKLVDERVNIYSDPHYPELPTATWSDDGRPLEKTTWIENGVVKNLAYSRYWAEKQKVKAVPQGNGFIMDGGTASLEELIKDTEKGILVTRLWYIRPVDPQTLLYTGLTRDGTFYIENGEIKYPVKNLRFNESPVIMLNNLEALGKPERTVSGETNMHAIVPPLKLREFTFTSLSDAI</sequence>
<protein>
    <submittedName>
        <fullName evidence="3">Predicted Zn-dependent protease or its inactivated homolog</fullName>
    </submittedName>
</protein>
<gene>
    <name evidence="3" type="ORF">GA0116948_11338</name>
</gene>
<evidence type="ECO:0000313" key="3">
    <source>
        <dbReference type="EMBL" id="SCC53302.1"/>
    </source>
</evidence>
<dbReference type="Pfam" id="PF19289">
    <property type="entry name" value="PmbA_TldD_3rd"/>
    <property type="match status" value="1"/>
</dbReference>
<dbReference type="EMBL" id="FMAR01000013">
    <property type="protein sequence ID" value="SCC53302.1"/>
    <property type="molecule type" value="Genomic_DNA"/>
</dbReference>
<feature type="domain" description="Metalloprotease TldD/E C-terminal" evidence="1">
    <location>
        <begin position="222"/>
        <end position="438"/>
    </location>
</feature>
<dbReference type="GO" id="GO:0006508">
    <property type="term" value="P:proteolysis"/>
    <property type="evidence" value="ECO:0007669"/>
    <property type="project" value="UniProtKB-KW"/>
</dbReference>
<dbReference type="AlphaFoldDB" id="A0A1C4FBQ5"/>
<dbReference type="PANTHER" id="PTHR43666">
    <property type="entry name" value="TLDD PROTEIN"/>
    <property type="match status" value="1"/>
</dbReference>
<dbReference type="Pfam" id="PF19290">
    <property type="entry name" value="PmbA_TldD_2nd"/>
    <property type="match status" value="1"/>
</dbReference>